<dbReference type="PANTHER" id="PTHR45138:SF9">
    <property type="entry name" value="DIGUANYLATE CYCLASE DGCM-RELATED"/>
    <property type="match status" value="1"/>
</dbReference>
<dbReference type="InterPro" id="IPR050469">
    <property type="entry name" value="Diguanylate_Cyclase"/>
</dbReference>
<dbReference type="Gene3D" id="3.30.70.270">
    <property type="match status" value="1"/>
</dbReference>
<dbReference type="PANTHER" id="PTHR45138">
    <property type="entry name" value="REGULATORY COMPONENTS OF SENSORY TRANSDUCTION SYSTEM"/>
    <property type="match status" value="1"/>
</dbReference>
<dbReference type="NCBIfam" id="TIGR00254">
    <property type="entry name" value="GGDEF"/>
    <property type="match status" value="1"/>
</dbReference>
<evidence type="ECO:0000313" key="2">
    <source>
        <dbReference type="EMBL" id="QQT02728.1"/>
    </source>
</evidence>
<dbReference type="KEGG" id="ppsr:I6J18_16900"/>
<name>A0A974S2N7_PERPY</name>
<dbReference type="Pfam" id="PF00990">
    <property type="entry name" value="GGDEF"/>
    <property type="match status" value="1"/>
</dbReference>
<dbReference type="InterPro" id="IPR000160">
    <property type="entry name" value="GGDEF_dom"/>
</dbReference>
<dbReference type="EMBL" id="CP068053">
    <property type="protein sequence ID" value="QQT02728.1"/>
    <property type="molecule type" value="Genomic_DNA"/>
</dbReference>
<dbReference type="InterPro" id="IPR029787">
    <property type="entry name" value="Nucleotide_cyclase"/>
</dbReference>
<evidence type="ECO:0000259" key="1">
    <source>
        <dbReference type="PROSITE" id="PS50887"/>
    </source>
</evidence>
<gene>
    <name evidence="2" type="ORF">I6J18_16900</name>
</gene>
<protein>
    <submittedName>
        <fullName evidence="2">Diguanylate cyclase</fullName>
    </submittedName>
</protein>
<dbReference type="PROSITE" id="PS50887">
    <property type="entry name" value="GGDEF"/>
    <property type="match status" value="1"/>
</dbReference>
<dbReference type="SUPFAM" id="SSF55073">
    <property type="entry name" value="Nucleotide cyclase"/>
    <property type="match status" value="1"/>
</dbReference>
<proteinExistence type="predicted"/>
<dbReference type="GO" id="GO:0052621">
    <property type="term" value="F:diguanylate cyclase activity"/>
    <property type="evidence" value="ECO:0007669"/>
    <property type="project" value="TreeGrafter"/>
</dbReference>
<dbReference type="InterPro" id="IPR043128">
    <property type="entry name" value="Rev_trsase/Diguanyl_cyclase"/>
</dbReference>
<keyword evidence="3" id="KW-1185">Reference proteome</keyword>
<accession>A0A974S2N7</accession>
<evidence type="ECO:0000313" key="3">
    <source>
        <dbReference type="Proteomes" id="UP000595254"/>
    </source>
</evidence>
<dbReference type="AlphaFoldDB" id="A0A974S2N7"/>
<reference evidence="2 3" key="1">
    <citation type="submission" date="2021-01" db="EMBL/GenBank/DDBJ databases">
        <title>FDA dAtabase for Regulatory Grade micrObial Sequences (FDA-ARGOS): Supporting development and validation of Infectious Disease Dx tests.</title>
        <authorList>
            <person name="Nelson B."/>
            <person name="Plummer A."/>
            <person name="Tallon L."/>
            <person name="Sadzewicz L."/>
            <person name="Zhao X."/>
            <person name="Boylan J."/>
            <person name="Ott S."/>
            <person name="Bowen H."/>
            <person name="Vavikolanu K."/>
            <person name="Mehta A."/>
            <person name="Aluvathingal J."/>
            <person name="Nadendla S."/>
            <person name="Myers T."/>
            <person name="Yan Y."/>
            <person name="Sichtig H."/>
        </authorList>
    </citation>
    <scope>NUCLEOTIDE SEQUENCE [LARGE SCALE GENOMIC DNA]</scope>
    <source>
        <strain evidence="2 3">FDAARGOS_1161</strain>
    </source>
</reference>
<feature type="domain" description="GGDEF" evidence="1">
    <location>
        <begin position="1"/>
        <end position="79"/>
    </location>
</feature>
<dbReference type="Proteomes" id="UP000595254">
    <property type="component" value="Chromosome"/>
</dbReference>
<organism evidence="2 3">
    <name type="scientific">Peribacillus psychrosaccharolyticus</name>
    <name type="common">Bacillus psychrosaccharolyticus</name>
    <dbReference type="NCBI Taxonomy" id="1407"/>
    <lineage>
        <taxon>Bacteria</taxon>
        <taxon>Bacillati</taxon>
        <taxon>Bacillota</taxon>
        <taxon>Bacilli</taxon>
        <taxon>Bacillales</taxon>
        <taxon>Bacillaceae</taxon>
        <taxon>Peribacillus</taxon>
    </lineage>
</organism>
<sequence length="81" mass="8984">MALKGTLMEAEKLANQLRRHIETQPLLATEGEISVTLSSGVAEASKKTEETLYELLHKADEALYSAKRNGRNQVHAYSLQT</sequence>